<protein>
    <recommendedName>
        <fullName evidence="3">Endonuclease/exonuclease/phosphatase domain-containing protein</fullName>
    </recommendedName>
</protein>
<dbReference type="PANTHER" id="PTHR33710:SF77">
    <property type="entry name" value="DNASE I-LIKE SUPERFAMILY PROTEIN"/>
    <property type="match status" value="1"/>
</dbReference>
<dbReference type="Proteomes" id="UP001472677">
    <property type="component" value="Unassembled WGS sequence"/>
</dbReference>
<gene>
    <name evidence="1" type="ORF">V6N12_042416</name>
</gene>
<reference evidence="1 2" key="1">
    <citation type="journal article" date="2024" name="G3 (Bethesda)">
        <title>Genome assembly of Hibiscus sabdariffa L. provides insights into metabolisms of medicinal natural products.</title>
        <authorList>
            <person name="Kim T."/>
        </authorList>
    </citation>
    <scope>NUCLEOTIDE SEQUENCE [LARGE SCALE GENOMIC DNA]</scope>
    <source>
        <strain evidence="1">TK-2024</strain>
        <tissue evidence="1">Old leaves</tissue>
    </source>
</reference>
<accession>A0ABR2EEQ9</accession>
<evidence type="ECO:0000313" key="2">
    <source>
        <dbReference type="Proteomes" id="UP001472677"/>
    </source>
</evidence>
<dbReference type="SUPFAM" id="SSF56219">
    <property type="entry name" value="DNase I-like"/>
    <property type="match status" value="1"/>
</dbReference>
<sequence>MTEKLDRILFNSSWLDMFHRADGLLETAIGSDHFPVTCNLYGSVRKRKREFKFESKWLLEDDCKPVVMEAWCNQSRGSDNAGLCRKLKRTKFKLLKWCKEKYGNQRRTKEQL</sequence>
<evidence type="ECO:0008006" key="3">
    <source>
        <dbReference type="Google" id="ProtNLM"/>
    </source>
</evidence>
<organism evidence="1 2">
    <name type="scientific">Hibiscus sabdariffa</name>
    <name type="common">roselle</name>
    <dbReference type="NCBI Taxonomy" id="183260"/>
    <lineage>
        <taxon>Eukaryota</taxon>
        <taxon>Viridiplantae</taxon>
        <taxon>Streptophyta</taxon>
        <taxon>Embryophyta</taxon>
        <taxon>Tracheophyta</taxon>
        <taxon>Spermatophyta</taxon>
        <taxon>Magnoliopsida</taxon>
        <taxon>eudicotyledons</taxon>
        <taxon>Gunneridae</taxon>
        <taxon>Pentapetalae</taxon>
        <taxon>rosids</taxon>
        <taxon>malvids</taxon>
        <taxon>Malvales</taxon>
        <taxon>Malvaceae</taxon>
        <taxon>Malvoideae</taxon>
        <taxon>Hibiscus</taxon>
    </lineage>
</organism>
<dbReference type="PANTHER" id="PTHR33710">
    <property type="entry name" value="BNAC02G09200D PROTEIN"/>
    <property type="match status" value="1"/>
</dbReference>
<dbReference type="EMBL" id="JBBPBM010000015">
    <property type="protein sequence ID" value="KAK8559133.1"/>
    <property type="molecule type" value="Genomic_DNA"/>
</dbReference>
<comment type="caution">
    <text evidence="1">The sequence shown here is derived from an EMBL/GenBank/DDBJ whole genome shotgun (WGS) entry which is preliminary data.</text>
</comment>
<proteinExistence type="predicted"/>
<name>A0ABR2EEQ9_9ROSI</name>
<keyword evidence="2" id="KW-1185">Reference proteome</keyword>
<evidence type="ECO:0000313" key="1">
    <source>
        <dbReference type="EMBL" id="KAK8559133.1"/>
    </source>
</evidence>
<dbReference type="InterPro" id="IPR036691">
    <property type="entry name" value="Endo/exonu/phosph_ase_sf"/>
</dbReference>